<evidence type="ECO:0000256" key="3">
    <source>
        <dbReference type="ARBA" id="ARBA00023002"/>
    </source>
</evidence>
<dbReference type="InterPro" id="IPR051452">
    <property type="entry name" value="Diverse_Oxidoreductases"/>
</dbReference>
<dbReference type="EMBL" id="VSSQ01003005">
    <property type="protein sequence ID" value="MPM18550.1"/>
    <property type="molecule type" value="Genomic_DNA"/>
</dbReference>
<dbReference type="AlphaFoldDB" id="A0A644XQN4"/>
<dbReference type="GO" id="GO:0051537">
    <property type="term" value="F:2 iron, 2 sulfur cluster binding"/>
    <property type="evidence" value="ECO:0007669"/>
    <property type="project" value="UniProtKB-KW"/>
</dbReference>
<dbReference type="Pfam" id="PF01799">
    <property type="entry name" value="Fer2_2"/>
    <property type="match status" value="1"/>
</dbReference>
<keyword evidence="1" id="KW-0001">2Fe-2S</keyword>
<protein>
    <submittedName>
        <fullName evidence="7">Isoquinoline 1-oxidoreductase subunit alpha</fullName>
        <ecNumber evidence="7">1.3.99.16</ecNumber>
    </submittedName>
</protein>
<dbReference type="PROSITE" id="PS51085">
    <property type="entry name" value="2FE2S_FER_2"/>
    <property type="match status" value="1"/>
</dbReference>
<dbReference type="PROSITE" id="PS00197">
    <property type="entry name" value="2FE2S_FER_1"/>
    <property type="match status" value="1"/>
</dbReference>
<keyword evidence="4" id="KW-0408">Iron</keyword>
<dbReference type="CDD" id="cd00207">
    <property type="entry name" value="fer2"/>
    <property type="match status" value="1"/>
</dbReference>
<keyword evidence="2" id="KW-0479">Metal-binding</keyword>
<sequence>MTTQVSINGQDQAVQADPQTPLLWVLRDELGMTGTKFGCGMALCGACTVHMDGGPIRSCVTPVSAAAGKQIRTIEHMENDRVGRAVQGAWVALNVAQCGYCQAGQIMSAIGLLRSNASPSDEDINNAMSGNLCRCGTYNRIHAAVKHAATQLAKGGQ</sequence>
<dbReference type="SUPFAM" id="SSF47741">
    <property type="entry name" value="CO dehydrogenase ISP C-domain like"/>
    <property type="match status" value="1"/>
</dbReference>
<dbReference type="PANTHER" id="PTHR44379">
    <property type="entry name" value="OXIDOREDUCTASE WITH IRON-SULFUR SUBUNIT"/>
    <property type="match status" value="1"/>
</dbReference>
<dbReference type="Gene3D" id="3.10.20.30">
    <property type="match status" value="1"/>
</dbReference>
<dbReference type="EC" id="1.3.99.16" evidence="7"/>
<dbReference type="GO" id="GO:0046872">
    <property type="term" value="F:metal ion binding"/>
    <property type="evidence" value="ECO:0007669"/>
    <property type="project" value="UniProtKB-KW"/>
</dbReference>
<dbReference type="InterPro" id="IPR002888">
    <property type="entry name" value="2Fe-2S-bd"/>
</dbReference>
<accession>A0A644XQN4</accession>
<evidence type="ECO:0000313" key="7">
    <source>
        <dbReference type="EMBL" id="MPM18550.1"/>
    </source>
</evidence>
<keyword evidence="3 7" id="KW-0560">Oxidoreductase</keyword>
<dbReference type="InterPro" id="IPR001041">
    <property type="entry name" value="2Fe-2S_ferredoxin-type"/>
</dbReference>
<dbReference type="InterPro" id="IPR036884">
    <property type="entry name" value="2Fe-2S-bd_dom_sf"/>
</dbReference>
<dbReference type="GO" id="GO:0047121">
    <property type="term" value="F:isoquinoline 1-oxidoreductase activity"/>
    <property type="evidence" value="ECO:0007669"/>
    <property type="project" value="UniProtKB-EC"/>
</dbReference>
<dbReference type="Pfam" id="PF00111">
    <property type="entry name" value="Fer2"/>
    <property type="match status" value="1"/>
</dbReference>
<evidence type="ECO:0000259" key="6">
    <source>
        <dbReference type="PROSITE" id="PS51085"/>
    </source>
</evidence>
<dbReference type="SUPFAM" id="SSF54292">
    <property type="entry name" value="2Fe-2S ferredoxin-like"/>
    <property type="match status" value="1"/>
</dbReference>
<organism evidence="7">
    <name type="scientific">bioreactor metagenome</name>
    <dbReference type="NCBI Taxonomy" id="1076179"/>
    <lineage>
        <taxon>unclassified sequences</taxon>
        <taxon>metagenomes</taxon>
        <taxon>ecological metagenomes</taxon>
    </lineage>
</organism>
<dbReference type="InterPro" id="IPR006058">
    <property type="entry name" value="2Fe2S_fd_BS"/>
</dbReference>
<dbReference type="InterPro" id="IPR012675">
    <property type="entry name" value="Beta-grasp_dom_sf"/>
</dbReference>
<comment type="caution">
    <text evidence="7">The sequence shown here is derived from an EMBL/GenBank/DDBJ whole genome shotgun (WGS) entry which is preliminary data.</text>
</comment>
<evidence type="ECO:0000256" key="4">
    <source>
        <dbReference type="ARBA" id="ARBA00023004"/>
    </source>
</evidence>
<keyword evidence="5" id="KW-0411">Iron-sulfur</keyword>
<evidence type="ECO:0000256" key="1">
    <source>
        <dbReference type="ARBA" id="ARBA00022714"/>
    </source>
</evidence>
<feature type="domain" description="2Fe-2S ferredoxin-type" evidence="6">
    <location>
        <begin position="3"/>
        <end position="77"/>
    </location>
</feature>
<gene>
    <name evidence="7" type="primary">iorA_2</name>
    <name evidence="7" type="ORF">SDC9_64962</name>
</gene>
<reference evidence="7" key="1">
    <citation type="submission" date="2019-08" db="EMBL/GenBank/DDBJ databases">
        <authorList>
            <person name="Kucharzyk K."/>
            <person name="Murdoch R.W."/>
            <person name="Higgins S."/>
            <person name="Loffler F."/>
        </authorList>
    </citation>
    <scope>NUCLEOTIDE SEQUENCE</scope>
</reference>
<proteinExistence type="predicted"/>
<dbReference type="InterPro" id="IPR036010">
    <property type="entry name" value="2Fe-2S_ferredoxin-like_sf"/>
</dbReference>
<name>A0A644XQN4_9ZZZZ</name>
<dbReference type="Gene3D" id="1.10.150.120">
    <property type="entry name" value="[2Fe-2S]-binding domain"/>
    <property type="match status" value="1"/>
</dbReference>
<dbReference type="FunFam" id="3.10.20.30:FF:000020">
    <property type="entry name" value="Xanthine dehydrogenase iron-sulfur subunit"/>
    <property type="match status" value="1"/>
</dbReference>
<evidence type="ECO:0000256" key="5">
    <source>
        <dbReference type="ARBA" id="ARBA00023014"/>
    </source>
</evidence>
<evidence type="ECO:0000256" key="2">
    <source>
        <dbReference type="ARBA" id="ARBA00022723"/>
    </source>
</evidence>
<dbReference type="PANTHER" id="PTHR44379:SF2">
    <property type="entry name" value="BLR6218 PROTEIN"/>
    <property type="match status" value="1"/>
</dbReference>